<keyword evidence="2" id="KW-1185">Reference proteome</keyword>
<dbReference type="RefSeq" id="WP_186467817.1">
    <property type="nucleotide sequence ID" value="NZ_VITK01000019.1"/>
</dbReference>
<gene>
    <name evidence="1" type="ORF">FBZ96_11962</name>
</gene>
<dbReference type="Proteomes" id="UP000319949">
    <property type="component" value="Unassembled WGS sequence"/>
</dbReference>
<accession>A0A560CXK4</accession>
<comment type="caution">
    <text evidence="1">The sequence shown here is derived from an EMBL/GenBank/DDBJ whole genome shotgun (WGS) entry which is preliminary data.</text>
</comment>
<evidence type="ECO:0000313" key="2">
    <source>
        <dbReference type="Proteomes" id="UP000319949"/>
    </source>
</evidence>
<dbReference type="AlphaFoldDB" id="A0A560CXK4"/>
<dbReference type="EMBL" id="VITK01000019">
    <property type="protein sequence ID" value="TWA89594.1"/>
    <property type="molecule type" value="Genomic_DNA"/>
</dbReference>
<organism evidence="1 2">
    <name type="scientific">Bradyrhizobium stylosanthis</name>
    <dbReference type="NCBI Taxonomy" id="1803665"/>
    <lineage>
        <taxon>Bacteria</taxon>
        <taxon>Pseudomonadati</taxon>
        <taxon>Pseudomonadota</taxon>
        <taxon>Alphaproteobacteria</taxon>
        <taxon>Hyphomicrobiales</taxon>
        <taxon>Nitrobacteraceae</taxon>
        <taxon>Bradyrhizobium</taxon>
    </lineage>
</organism>
<evidence type="ECO:0000313" key="1">
    <source>
        <dbReference type="EMBL" id="TWA89594.1"/>
    </source>
</evidence>
<reference evidence="1 2" key="1">
    <citation type="submission" date="2019-06" db="EMBL/GenBank/DDBJ databases">
        <title>Genomic Encyclopedia of Type Strains, Phase IV (KMG-V): Genome sequencing to study the core and pangenomes of soil and plant-associated prokaryotes.</title>
        <authorList>
            <person name="Whitman W."/>
        </authorList>
    </citation>
    <scope>NUCLEOTIDE SEQUENCE [LARGE SCALE GENOMIC DNA]</scope>
    <source>
        <strain evidence="1 2">BR 510</strain>
    </source>
</reference>
<name>A0A560CXK4_9BRAD</name>
<protein>
    <submittedName>
        <fullName evidence="1">Uncharacterized protein</fullName>
    </submittedName>
</protein>
<sequence>MDLNTEDGRREFIKALAKLIAGADPKHHAGLCRDLRIPPSLVQAAAREQDMTARCNNT</sequence>
<proteinExistence type="predicted"/>